<evidence type="ECO:0000313" key="7">
    <source>
        <dbReference type="Proteomes" id="UP000070383"/>
    </source>
</evidence>
<dbReference type="EC" id="5.6.2.3" evidence="3"/>
<comment type="function">
    <text evidence="3">DNA-dependent ATPase and ATP-dependent 5'-3' DNA helicase. Has no activity on blunt DNA or DNA with 3'-overhangs, requires at least 10 bases of 5'-ssDNA for helicase activity.</text>
</comment>
<dbReference type="InterPro" id="IPR006345">
    <property type="entry name" value="RecD2"/>
</dbReference>
<dbReference type="Pfam" id="PF14520">
    <property type="entry name" value="HHH_5"/>
    <property type="match status" value="1"/>
</dbReference>
<dbReference type="Pfam" id="PF13245">
    <property type="entry name" value="AAA_19"/>
    <property type="match status" value="1"/>
</dbReference>
<reference evidence="7" key="1">
    <citation type="submission" date="2016-01" db="EMBL/GenBank/DDBJ databases">
        <authorList>
            <person name="Mitreva M."/>
            <person name="Pepin K.H."/>
            <person name="Mihindukulasuriya K.A."/>
            <person name="Fulton R."/>
            <person name="Fronick C."/>
            <person name="O'Laughlin M."/>
            <person name="Miner T."/>
            <person name="Herter B."/>
            <person name="Rosa B.A."/>
            <person name="Cordes M."/>
            <person name="Tomlinson C."/>
            <person name="Wollam A."/>
            <person name="Palsikar V.B."/>
            <person name="Mardis E.R."/>
            <person name="Wilson R.K."/>
        </authorList>
    </citation>
    <scope>NUCLEOTIDE SEQUENCE [LARGE SCALE GENOMIC DNA]</scope>
    <source>
        <strain evidence="7">MJR8151</strain>
    </source>
</reference>
<dbReference type="InterPro" id="IPR055446">
    <property type="entry name" value="RecD2_N_OB"/>
</dbReference>
<dbReference type="InterPro" id="IPR027417">
    <property type="entry name" value="P-loop_NTPase"/>
</dbReference>
<comment type="catalytic activity">
    <reaction evidence="3">
        <text>ATP + H2O = ADP + phosphate + H(+)</text>
        <dbReference type="Rhea" id="RHEA:13065"/>
        <dbReference type="ChEBI" id="CHEBI:15377"/>
        <dbReference type="ChEBI" id="CHEBI:15378"/>
        <dbReference type="ChEBI" id="CHEBI:30616"/>
        <dbReference type="ChEBI" id="CHEBI:43474"/>
        <dbReference type="ChEBI" id="CHEBI:456216"/>
        <dbReference type="EC" id="5.6.2.3"/>
    </reaction>
</comment>
<dbReference type="PATRIC" id="fig|33036.3.peg.429"/>
<proteinExistence type="inferred from homology"/>
<dbReference type="GO" id="GO:0003677">
    <property type="term" value="F:DNA binding"/>
    <property type="evidence" value="ECO:0007669"/>
    <property type="project" value="UniProtKB-UniRule"/>
</dbReference>
<dbReference type="NCBIfam" id="TIGR01448">
    <property type="entry name" value="recD_rel"/>
    <property type="match status" value="1"/>
</dbReference>
<evidence type="ECO:0000256" key="1">
    <source>
        <dbReference type="ARBA" id="ARBA00022741"/>
    </source>
</evidence>
<dbReference type="HAMAP" id="MF_01488">
    <property type="entry name" value="RecD2"/>
    <property type="match status" value="1"/>
</dbReference>
<dbReference type="GO" id="GO:0016887">
    <property type="term" value="F:ATP hydrolysis activity"/>
    <property type="evidence" value="ECO:0007669"/>
    <property type="project" value="RHEA"/>
</dbReference>
<dbReference type="EMBL" id="LRPM01000010">
    <property type="protein sequence ID" value="KWZ78948.1"/>
    <property type="molecule type" value="Genomic_DNA"/>
</dbReference>
<dbReference type="SMART" id="SM00382">
    <property type="entry name" value="AAA"/>
    <property type="match status" value="1"/>
</dbReference>
<dbReference type="InterPro" id="IPR050534">
    <property type="entry name" value="Coronavir_polyprotein_1ab"/>
</dbReference>
<dbReference type="AlphaFoldDB" id="A0A133KHE3"/>
<dbReference type="Pfam" id="PF13538">
    <property type="entry name" value="UvrD_C_2"/>
    <property type="match status" value="1"/>
</dbReference>
<keyword evidence="3" id="KW-0413">Isomerase</keyword>
<feature type="domain" description="Helix-hairpin-helix DNA-binding motif class 1" evidence="4">
    <location>
        <begin position="179"/>
        <end position="198"/>
    </location>
</feature>
<dbReference type="InterPro" id="IPR003593">
    <property type="entry name" value="AAA+_ATPase"/>
</dbReference>
<dbReference type="Gene3D" id="3.40.50.300">
    <property type="entry name" value="P-loop containing nucleotide triphosphate hydrolases"/>
    <property type="match status" value="2"/>
</dbReference>
<dbReference type="Pfam" id="PF18335">
    <property type="entry name" value="SH3_13"/>
    <property type="match status" value="1"/>
</dbReference>
<evidence type="ECO:0000259" key="5">
    <source>
        <dbReference type="SMART" id="SM00382"/>
    </source>
</evidence>
<dbReference type="SUPFAM" id="SSF47781">
    <property type="entry name" value="RuvA domain 2-like"/>
    <property type="match status" value="1"/>
</dbReference>
<dbReference type="InterPro" id="IPR003583">
    <property type="entry name" value="Hlx-hairpin-Hlx_DNA-bd_motif"/>
</dbReference>
<feature type="domain" description="Helix-hairpin-helix DNA-binding motif class 1" evidence="4">
    <location>
        <begin position="115"/>
        <end position="134"/>
    </location>
</feature>
<dbReference type="STRING" id="33036.HMPREF3200_00429"/>
<dbReference type="Proteomes" id="UP000070383">
    <property type="component" value="Unassembled WGS sequence"/>
</dbReference>
<keyword evidence="7" id="KW-1185">Reference proteome</keyword>
<dbReference type="Gene3D" id="2.30.30.940">
    <property type="match status" value="1"/>
</dbReference>
<dbReference type="GO" id="GO:0017116">
    <property type="term" value="F:single-stranded DNA helicase activity"/>
    <property type="evidence" value="ECO:0007669"/>
    <property type="project" value="TreeGrafter"/>
</dbReference>
<keyword evidence="3" id="KW-0238">DNA-binding</keyword>
<keyword evidence="3" id="KW-0378">Hydrolase</keyword>
<dbReference type="GO" id="GO:0005524">
    <property type="term" value="F:ATP binding"/>
    <property type="evidence" value="ECO:0007669"/>
    <property type="project" value="UniProtKB-UniRule"/>
</dbReference>
<dbReference type="PANTHER" id="PTHR43788">
    <property type="entry name" value="DNA2/NAM7 HELICASE FAMILY MEMBER"/>
    <property type="match status" value="1"/>
</dbReference>
<dbReference type="GO" id="GO:0009338">
    <property type="term" value="C:exodeoxyribonuclease V complex"/>
    <property type="evidence" value="ECO:0007669"/>
    <property type="project" value="TreeGrafter"/>
</dbReference>
<dbReference type="Gene3D" id="1.10.10.2220">
    <property type="match status" value="1"/>
</dbReference>
<name>A0A133KHE3_9FIRM</name>
<dbReference type="CDD" id="cd18809">
    <property type="entry name" value="SF1_C_RecD"/>
    <property type="match status" value="1"/>
</dbReference>
<dbReference type="Pfam" id="PF23139">
    <property type="entry name" value="OB_YrrC"/>
    <property type="match status" value="1"/>
</dbReference>
<feature type="domain" description="Helix-hairpin-helix DNA-binding motif class 1" evidence="4">
    <location>
        <begin position="80"/>
        <end position="101"/>
    </location>
</feature>
<dbReference type="SMART" id="SM00278">
    <property type="entry name" value="HhH1"/>
    <property type="match status" value="3"/>
</dbReference>
<dbReference type="InterPro" id="IPR010994">
    <property type="entry name" value="RuvA_2-like"/>
</dbReference>
<sequence>MKIKGIVTNIIFRNDDSGYTILSVDTSDSDITCVGTMPFFNQGDNVEMEGEIVYHDKYGEQFNISSISLLKPSSRSSIIKFLSSGNLKGIGKKTAKAIYEAFGKDSIDLVYQNTDRLLEVEGIGKKKLEDIKLSVEETRDSRRSIEYLQGLNISYSLAMKIYQKYGESTIDLVKHNPYKLVEDIRGIGFAMADNIALNMQMDSSSKFRISAGLYHVLNAEADLNGHTCLKLDYLVDKSTSLLKLEVEKIKEVINDDVIAGKLVLVAIEDVNYIYSASLLKAEKSVAMALASKIDENYIFDIDFDYDLSVFSDEQREAIKMAFESMALVITGGPGTGKTTIINAICKILSKNKLSYALAAPTGRAAKRIKESTGEDAYTIHRLIGIRPDEIVAEYNEDNPIEKDYLIVDEMSMVDIHLMKNLLAAVGEKTAIILVGDSDQLPSVGPGNVLKDILDTDIKSVRLKKIFRQAGKSNIIVNAHRINEGKYPILNEKDKDFFFIDADNRNFMDNLINLLKVRLPEYYKFDPIKDIQILSPSKKTDWGVANINEKIQEAINKENESLKVNNRLFKLKDKVMQVRNNYDLKAINHGDDFDEGVYNGDIGFVEKIDTIDESLDVRFDDGRLIRYKKEDIKDLDLSYAITIHKSQGSEFPCLIIPMMQVAPMLLTRNLLYTGVTRARKIVILLGKKNILKTMVDNNRSNRRFTNLSYWIREMGKVIND</sequence>
<dbReference type="CDD" id="cd17933">
    <property type="entry name" value="DEXSc_RecD-like"/>
    <property type="match status" value="1"/>
</dbReference>
<evidence type="ECO:0000313" key="6">
    <source>
        <dbReference type="EMBL" id="KWZ78948.1"/>
    </source>
</evidence>
<keyword evidence="1 3" id="KW-0547">Nucleotide-binding</keyword>
<dbReference type="RefSeq" id="WP_060929040.1">
    <property type="nucleotide sequence ID" value="NZ_KQ955253.1"/>
</dbReference>
<dbReference type="PANTHER" id="PTHR43788:SF6">
    <property type="entry name" value="DNA HELICASE B"/>
    <property type="match status" value="1"/>
</dbReference>
<dbReference type="Gene3D" id="1.10.150.20">
    <property type="entry name" value="5' to 3' exonuclease, C-terminal subdomain"/>
    <property type="match status" value="1"/>
</dbReference>
<organism evidence="6 7">
    <name type="scientific">Anaerococcus tetradius</name>
    <dbReference type="NCBI Taxonomy" id="33036"/>
    <lineage>
        <taxon>Bacteria</taxon>
        <taxon>Bacillati</taxon>
        <taxon>Bacillota</taxon>
        <taxon>Tissierellia</taxon>
        <taxon>Tissierellales</taxon>
        <taxon>Peptoniphilaceae</taxon>
        <taxon>Anaerococcus</taxon>
    </lineage>
</organism>
<accession>A0A133KHE3</accession>
<evidence type="ECO:0000259" key="4">
    <source>
        <dbReference type="SMART" id="SM00278"/>
    </source>
</evidence>
<dbReference type="InterPro" id="IPR027785">
    <property type="entry name" value="UvrD-like_helicase_C"/>
</dbReference>
<dbReference type="SUPFAM" id="SSF52540">
    <property type="entry name" value="P-loop containing nucleoside triphosphate hydrolases"/>
    <property type="match status" value="2"/>
</dbReference>
<gene>
    <name evidence="3" type="primary">recD2</name>
    <name evidence="6" type="ORF">HMPREF3200_00429</name>
</gene>
<dbReference type="GO" id="GO:0006281">
    <property type="term" value="P:DNA repair"/>
    <property type="evidence" value="ECO:0007669"/>
    <property type="project" value="InterPro"/>
</dbReference>
<comment type="caution">
    <text evidence="6">The sequence shown here is derived from an EMBL/GenBank/DDBJ whole genome shotgun (WGS) entry which is preliminary data.</text>
</comment>
<evidence type="ECO:0000256" key="3">
    <source>
        <dbReference type="HAMAP-Rule" id="MF_01488"/>
    </source>
</evidence>
<dbReference type="GO" id="GO:0006310">
    <property type="term" value="P:DNA recombination"/>
    <property type="evidence" value="ECO:0007669"/>
    <property type="project" value="InterPro"/>
</dbReference>
<feature type="domain" description="AAA+ ATPase" evidence="5">
    <location>
        <begin position="323"/>
        <end position="517"/>
    </location>
</feature>
<protein>
    <recommendedName>
        <fullName evidence="3">ATP-dependent RecD2 DNA helicase</fullName>
        <ecNumber evidence="3">5.6.2.3</ecNumber>
    </recommendedName>
    <alternativeName>
        <fullName evidence="3">DNA 5'-3' helicase subunit RecD2</fullName>
    </alternativeName>
</protein>
<feature type="binding site" evidence="3">
    <location>
        <begin position="334"/>
        <end position="338"/>
    </location>
    <ligand>
        <name>ATP</name>
        <dbReference type="ChEBI" id="CHEBI:30616"/>
    </ligand>
</feature>
<dbReference type="GO" id="GO:0043139">
    <property type="term" value="F:5'-3' DNA helicase activity"/>
    <property type="evidence" value="ECO:0007669"/>
    <property type="project" value="UniProtKB-UniRule"/>
</dbReference>
<dbReference type="InterPro" id="IPR029493">
    <property type="entry name" value="RecD2-like_HHH"/>
</dbReference>
<comment type="similarity">
    <text evidence="3">Belongs to the RecD family. RecD2 subfamily.</text>
</comment>
<evidence type="ECO:0000256" key="2">
    <source>
        <dbReference type="ARBA" id="ARBA00022840"/>
    </source>
</evidence>
<dbReference type="OrthoDB" id="9803432at2"/>
<dbReference type="Pfam" id="PF14490">
    <property type="entry name" value="HHH_RecD2"/>
    <property type="match status" value="1"/>
</dbReference>
<dbReference type="InterPro" id="IPR041451">
    <property type="entry name" value="RecD2_SH13"/>
</dbReference>
<keyword evidence="3 6" id="KW-0347">Helicase</keyword>
<keyword evidence="2 3" id="KW-0067">ATP-binding</keyword>